<dbReference type="NCBIfam" id="TIGR01409">
    <property type="entry name" value="TAT_signal_seq"/>
    <property type="match status" value="1"/>
</dbReference>
<dbReference type="InterPro" id="IPR046867">
    <property type="entry name" value="AldOxase/xan_DH_MoCoBD2"/>
</dbReference>
<dbReference type="OrthoDB" id="9767994at2"/>
<dbReference type="InterPro" id="IPR000674">
    <property type="entry name" value="Ald_Oxase/Xan_DH_a/b"/>
</dbReference>
<dbReference type="PIRSF" id="PIRSF036389">
    <property type="entry name" value="IOR_B"/>
    <property type="match status" value="1"/>
</dbReference>
<dbReference type="SMART" id="SM01008">
    <property type="entry name" value="Ald_Xan_dh_C"/>
    <property type="match status" value="1"/>
</dbReference>
<feature type="domain" description="Aldehyde oxidase/xanthine dehydrogenase a/b hammerhead" evidence="1">
    <location>
        <begin position="217"/>
        <end position="297"/>
    </location>
</feature>
<accession>A0A285RR97</accession>
<keyword evidence="3" id="KW-1185">Reference proteome</keyword>
<evidence type="ECO:0000259" key="1">
    <source>
        <dbReference type="SMART" id="SM01008"/>
    </source>
</evidence>
<dbReference type="AlphaFoldDB" id="A0A285RR97"/>
<dbReference type="InterPro" id="IPR008274">
    <property type="entry name" value="AldOxase/xan_DH_MoCoBD1"/>
</dbReference>
<dbReference type="InterPro" id="IPR037165">
    <property type="entry name" value="AldOxase/xan_DH_Mopterin-bd_sf"/>
</dbReference>
<reference evidence="2 3" key="1">
    <citation type="submission" date="2017-08" db="EMBL/GenBank/DDBJ databases">
        <authorList>
            <person name="de Groot N.N."/>
        </authorList>
    </citation>
    <scope>NUCLEOTIDE SEQUENCE [LARGE SCALE GENOMIC DNA]</scope>
    <source>
        <strain evidence="2 3">USBA 352</strain>
    </source>
</reference>
<dbReference type="Gene3D" id="3.90.1170.50">
    <property type="entry name" value="Aldehyde oxidase/xanthine dehydrogenase, a/b hammerhead"/>
    <property type="match status" value="1"/>
</dbReference>
<dbReference type="GO" id="GO:0016491">
    <property type="term" value="F:oxidoreductase activity"/>
    <property type="evidence" value="ECO:0007669"/>
    <property type="project" value="InterPro"/>
</dbReference>
<name>A0A285RR97_9HYPH</name>
<dbReference type="InterPro" id="IPR012368">
    <property type="entry name" value="OxRdtase_Mopterin-bd_su_IorB"/>
</dbReference>
<dbReference type="Pfam" id="PF20256">
    <property type="entry name" value="MoCoBD_2"/>
    <property type="match status" value="2"/>
</dbReference>
<evidence type="ECO:0000313" key="2">
    <source>
        <dbReference type="EMBL" id="SOB96636.1"/>
    </source>
</evidence>
<dbReference type="Pfam" id="PF02738">
    <property type="entry name" value="MoCoBD_1"/>
    <property type="match status" value="1"/>
</dbReference>
<dbReference type="InterPro" id="IPR019546">
    <property type="entry name" value="TAT_signal_bac_arc"/>
</dbReference>
<evidence type="ECO:0000313" key="3">
    <source>
        <dbReference type="Proteomes" id="UP000219331"/>
    </source>
</evidence>
<protein>
    <submittedName>
        <fullName evidence="2">Isoquinoline 1-oxidoreductase, beta subunit</fullName>
    </submittedName>
</protein>
<dbReference type="PANTHER" id="PTHR47495:SF2">
    <property type="entry name" value="ALDEHYDE DEHYDROGENASE"/>
    <property type="match status" value="1"/>
</dbReference>
<sequence length="740" mass="78868">MFHVMKRLQEAAARPTRRNFLKMSAVAAGGLVVGSRLTLPGAALAEGAAAEDAFTPFIRISPDGLVTVLNKHLDMGQGNATGLATLVAEELDASPEQMRAEFAPADVERYKNLAFGMQGTGGSTAIANSFEQYRKAGATARAMLVAAAAKAWGVPAGEITVSGGTLSHSSGKSGTFGEFAEAAAKMEAPAEVTLKSPDQWVYIGKSFPRLDVPNKTVGAPNTYGMDVQRENMLVAVLTRPLAFGGKVKSFNADAAKAVKGVVDVIEVPGHGVAVLATSTWPAIKGREALEIEWDEAGAETRSSDALFAEYRELAETAGPVFRNDGDAEAAIAGAATVVEQVFEFPYLAHGMMEPMVLTIHVEGDRATLWYPSQFQTVDQQTAATVLGIPVQNVTINTLYGGGSFGRRTSPDARHIVEAASIAKIWGKSQPIKLVYTREDDTRAGYYRPMGVHKVRAGLDADGNLVGWHHRIVQQSLMSGTFMEQFMVHDGIDETSVEGVKDASYAIPAFHAELHSPKVGVPVLWWRSVGHTQTGYVVEAMMDKAARAAGVDPLEFRRRHLSQPSGIAERDKDNARKLGVLDKVAQMSGWSGSQNGERFRGIAVHKSFNTYVAEVAEVSRREDGTFKIENVWCAVDCGVAVNPDNVKAQMEGGIGYGLAAVLFSEITLTDGHVDQLNFDTYRPLRIEEMPKVEVEVLASAEAPSGAGEPGTPPVGPAVANTILAATGELPAVLPLTKAGLA</sequence>
<organism evidence="2 3">
    <name type="scientific">Stappia indica</name>
    <dbReference type="NCBI Taxonomy" id="538381"/>
    <lineage>
        <taxon>Bacteria</taxon>
        <taxon>Pseudomonadati</taxon>
        <taxon>Pseudomonadota</taxon>
        <taxon>Alphaproteobacteria</taxon>
        <taxon>Hyphomicrobiales</taxon>
        <taxon>Stappiaceae</taxon>
        <taxon>Stappia</taxon>
    </lineage>
</organism>
<gene>
    <name evidence="2" type="ORF">SAMN05421512_102267</name>
</gene>
<proteinExistence type="predicted"/>
<dbReference type="Proteomes" id="UP000219331">
    <property type="component" value="Unassembled WGS sequence"/>
</dbReference>
<dbReference type="InterPro" id="IPR052516">
    <property type="entry name" value="N-heterocyclic_Hydroxylase"/>
</dbReference>
<dbReference type="RefSeq" id="WP_097174038.1">
    <property type="nucleotide sequence ID" value="NZ_OBML01000002.1"/>
</dbReference>
<dbReference type="EMBL" id="OBML01000002">
    <property type="protein sequence ID" value="SOB96636.1"/>
    <property type="molecule type" value="Genomic_DNA"/>
</dbReference>
<dbReference type="STRING" id="538381.GCA_001696535_03252"/>
<dbReference type="SUPFAM" id="SSF56003">
    <property type="entry name" value="Molybdenum cofactor-binding domain"/>
    <property type="match status" value="2"/>
</dbReference>
<dbReference type="PANTHER" id="PTHR47495">
    <property type="entry name" value="ALDEHYDE DEHYDROGENASE"/>
    <property type="match status" value="1"/>
</dbReference>
<dbReference type="PROSITE" id="PS51318">
    <property type="entry name" value="TAT"/>
    <property type="match status" value="1"/>
</dbReference>
<dbReference type="Gene3D" id="3.30.365.10">
    <property type="entry name" value="Aldehyde oxidase/xanthine dehydrogenase, molybdopterin binding domain"/>
    <property type="match status" value="4"/>
</dbReference>
<dbReference type="InterPro" id="IPR006311">
    <property type="entry name" value="TAT_signal"/>
</dbReference>